<evidence type="ECO:0000313" key="3">
    <source>
        <dbReference type="EMBL" id="PIP55838.1"/>
    </source>
</evidence>
<keyword evidence="1" id="KW-0479">Metal-binding</keyword>
<dbReference type="AlphaFoldDB" id="A0A2H0BFS6"/>
<dbReference type="SUPFAM" id="SSF51366">
    <property type="entry name" value="Ribulose-phoshate binding barrel"/>
    <property type="match status" value="1"/>
</dbReference>
<dbReference type="EMBL" id="PCST01000014">
    <property type="protein sequence ID" value="PIP55838.1"/>
    <property type="molecule type" value="Genomic_DNA"/>
</dbReference>
<dbReference type="InterPro" id="IPR013785">
    <property type="entry name" value="Aldolase_TIM"/>
</dbReference>
<dbReference type="Proteomes" id="UP000229794">
    <property type="component" value="Unassembled WGS sequence"/>
</dbReference>
<protein>
    <recommendedName>
        <fullName evidence="5">Ribulose-phosphate 3-epimerase</fullName>
    </recommendedName>
</protein>
<sequence>MKEIIPAILPETVTDLEKKISVLPEEVSFFHMDVLEEDIWADIELDFEAHLMVLKPGEIARRWADRGAKRIIVHKLEAEIKNLRGKVEIGLAVELQTPLEDVFPLVPEVDFIHLMSIGEIGAQGRPLDEQIFDRIKKVREYFPQITVSVDGGIKLANYHALENSGADRLIIGSGFKELWNSLTKK</sequence>
<dbReference type="GO" id="GO:0016857">
    <property type="term" value="F:racemase and epimerase activity, acting on carbohydrates and derivatives"/>
    <property type="evidence" value="ECO:0007669"/>
    <property type="project" value="InterPro"/>
</dbReference>
<reference evidence="3 4" key="1">
    <citation type="submission" date="2017-09" db="EMBL/GenBank/DDBJ databases">
        <title>Depth-based differentiation of microbial function through sediment-hosted aquifers and enrichment of novel symbionts in the deep terrestrial subsurface.</title>
        <authorList>
            <person name="Probst A.J."/>
            <person name="Ladd B."/>
            <person name="Jarett J.K."/>
            <person name="Geller-Mcgrath D.E."/>
            <person name="Sieber C.M."/>
            <person name="Emerson J.B."/>
            <person name="Anantharaman K."/>
            <person name="Thomas B.C."/>
            <person name="Malmstrom R."/>
            <person name="Stieglmeier M."/>
            <person name="Klingl A."/>
            <person name="Woyke T."/>
            <person name="Ryan C.M."/>
            <person name="Banfield J.F."/>
        </authorList>
    </citation>
    <scope>NUCLEOTIDE SEQUENCE [LARGE SCALE GENOMIC DNA]</scope>
    <source>
        <strain evidence="3">CG22_combo_CG10-13_8_21_14_all_42_17</strain>
    </source>
</reference>
<proteinExistence type="predicted"/>
<evidence type="ECO:0008006" key="5">
    <source>
        <dbReference type="Google" id="ProtNLM"/>
    </source>
</evidence>
<dbReference type="InterPro" id="IPR000056">
    <property type="entry name" value="Ribul_P_3_epim-like"/>
</dbReference>
<evidence type="ECO:0000313" key="4">
    <source>
        <dbReference type="Proteomes" id="UP000229794"/>
    </source>
</evidence>
<evidence type="ECO:0000256" key="2">
    <source>
        <dbReference type="ARBA" id="ARBA00023235"/>
    </source>
</evidence>
<dbReference type="InterPro" id="IPR011060">
    <property type="entry name" value="RibuloseP-bd_barrel"/>
</dbReference>
<organism evidence="3 4">
    <name type="scientific">Candidatus Zambryskibacteria bacterium CG22_combo_CG10-13_8_21_14_all_42_17</name>
    <dbReference type="NCBI Taxonomy" id="1975118"/>
    <lineage>
        <taxon>Bacteria</taxon>
        <taxon>Candidatus Zambryskiibacteriota</taxon>
    </lineage>
</organism>
<accession>A0A2H0BFS6</accession>
<dbReference type="Gene3D" id="3.20.20.70">
    <property type="entry name" value="Aldolase class I"/>
    <property type="match status" value="1"/>
</dbReference>
<gene>
    <name evidence="3" type="ORF">COX06_00965</name>
</gene>
<comment type="caution">
    <text evidence="3">The sequence shown here is derived from an EMBL/GenBank/DDBJ whole genome shotgun (WGS) entry which is preliminary data.</text>
</comment>
<dbReference type="PANTHER" id="PTHR11749">
    <property type="entry name" value="RIBULOSE-5-PHOSPHATE-3-EPIMERASE"/>
    <property type="match status" value="1"/>
</dbReference>
<name>A0A2H0BFS6_9BACT</name>
<dbReference type="GO" id="GO:0005975">
    <property type="term" value="P:carbohydrate metabolic process"/>
    <property type="evidence" value="ECO:0007669"/>
    <property type="project" value="InterPro"/>
</dbReference>
<keyword evidence="2" id="KW-0413">Isomerase</keyword>
<dbReference type="Pfam" id="PF00834">
    <property type="entry name" value="Ribul_P_3_epim"/>
    <property type="match status" value="1"/>
</dbReference>
<evidence type="ECO:0000256" key="1">
    <source>
        <dbReference type="ARBA" id="ARBA00022723"/>
    </source>
</evidence>
<dbReference type="GO" id="GO:0046872">
    <property type="term" value="F:metal ion binding"/>
    <property type="evidence" value="ECO:0007669"/>
    <property type="project" value="UniProtKB-KW"/>
</dbReference>